<feature type="signal peptide" evidence="2">
    <location>
        <begin position="1"/>
        <end position="23"/>
    </location>
</feature>
<evidence type="ECO:0000313" key="4">
    <source>
        <dbReference type="Proteomes" id="UP000295773"/>
    </source>
</evidence>
<evidence type="ECO:0000256" key="1">
    <source>
        <dbReference type="SAM" id="Coils"/>
    </source>
</evidence>
<dbReference type="EMBL" id="SMBP01000033">
    <property type="protein sequence ID" value="TCU52398.1"/>
    <property type="molecule type" value="Genomic_DNA"/>
</dbReference>
<accession>A0A4R3SUB9</accession>
<name>A0A4R3SUB9_9FIRM</name>
<dbReference type="GeneID" id="73795901"/>
<dbReference type="RefSeq" id="WP_008687911.1">
    <property type="nucleotide sequence ID" value="NZ_AP024510.1"/>
</dbReference>
<reference evidence="3 4" key="1">
    <citation type="submission" date="2019-03" db="EMBL/GenBank/DDBJ databases">
        <title>Genomic Encyclopedia of Type Strains, Phase IV (KMG-IV): sequencing the most valuable type-strain genomes for metagenomic binning, comparative biology and taxonomic classification.</title>
        <authorList>
            <person name="Goeker M."/>
        </authorList>
    </citation>
    <scope>NUCLEOTIDE SEQUENCE [LARGE SCALE GENOMIC DNA]</scope>
    <source>
        <strain evidence="3 4">DSM 29481</strain>
    </source>
</reference>
<proteinExistence type="predicted"/>
<dbReference type="AlphaFoldDB" id="A0A4R3SUB9"/>
<sequence>MKRFRWMAIIVAMLMVCAGCSEKEKQPTPTDVTKQFLTAIQKQDETALKTSSQWNLASMKSLQMQDEDYIDGIDHELQKAAHDTMYGFQFTIKKETIKDKNAQVAIILKTKDIRNAVKKGMKEAEKKVEKLSKDKNFSDQKAQQEILTTLYTYIRDSKEEKEQTVTISLQQNDGVWIVKKENQELEKALLANGEELIQLIQ</sequence>
<keyword evidence="1" id="KW-0175">Coiled coil</keyword>
<feature type="coiled-coil region" evidence="1">
    <location>
        <begin position="114"/>
        <end position="141"/>
    </location>
</feature>
<keyword evidence="4" id="KW-1185">Reference proteome</keyword>
<organism evidence="3 4">
    <name type="scientific">Longicatena caecimuris</name>
    <dbReference type="NCBI Taxonomy" id="1796635"/>
    <lineage>
        <taxon>Bacteria</taxon>
        <taxon>Bacillati</taxon>
        <taxon>Bacillota</taxon>
        <taxon>Erysipelotrichia</taxon>
        <taxon>Erysipelotrichales</taxon>
        <taxon>Erysipelotrichaceae</taxon>
        <taxon>Longicatena</taxon>
    </lineage>
</organism>
<gene>
    <name evidence="3" type="ORF">EDD61_13322</name>
</gene>
<protein>
    <recommendedName>
        <fullName evidence="5">DUF5105 domain-containing protein</fullName>
    </recommendedName>
</protein>
<feature type="chain" id="PRO_5020947222" description="DUF5105 domain-containing protein" evidence="2">
    <location>
        <begin position="24"/>
        <end position="201"/>
    </location>
</feature>
<keyword evidence="2" id="KW-0732">Signal</keyword>
<evidence type="ECO:0000313" key="3">
    <source>
        <dbReference type="EMBL" id="TCU52398.1"/>
    </source>
</evidence>
<dbReference type="Proteomes" id="UP000295773">
    <property type="component" value="Unassembled WGS sequence"/>
</dbReference>
<evidence type="ECO:0000256" key="2">
    <source>
        <dbReference type="SAM" id="SignalP"/>
    </source>
</evidence>
<evidence type="ECO:0008006" key="5">
    <source>
        <dbReference type="Google" id="ProtNLM"/>
    </source>
</evidence>
<comment type="caution">
    <text evidence="3">The sequence shown here is derived from an EMBL/GenBank/DDBJ whole genome shotgun (WGS) entry which is preliminary data.</text>
</comment>